<dbReference type="AlphaFoldDB" id="A0A7W4UGE7"/>
<sequence length="182" mass="20473">MDIQVARFVRSTLSTDEERELARVDALADELRRHLQEHAADIDLVHVYRAQSSAVQLIVSSLLTERLGFGEEVVVPESEGFVTRARPDFFYELSPARGIIAEVERGGTTTNNHDLKDLWKAHISPNAHHLFLVVPNANWNEAGAARERPFARVRSRLGAFFGEARREVDVVSLHVFGYGRSV</sequence>
<proteinExistence type="predicted"/>
<name>A0A7W4UGE7_9CELL</name>
<evidence type="ECO:0000313" key="2">
    <source>
        <dbReference type="Proteomes" id="UP000518206"/>
    </source>
</evidence>
<protein>
    <submittedName>
        <fullName evidence="1">Uncharacterized protein</fullName>
    </submittedName>
</protein>
<reference evidence="1 2" key="1">
    <citation type="submission" date="2020-08" db="EMBL/GenBank/DDBJ databases">
        <title>The Agave Microbiome: Exploring the role of microbial communities in plant adaptations to desert environments.</title>
        <authorList>
            <person name="Partida-Martinez L.P."/>
        </authorList>
    </citation>
    <scope>NUCLEOTIDE SEQUENCE [LARGE SCALE GENOMIC DNA]</scope>
    <source>
        <strain evidence="1 2">RAS26</strain>
    </source>
</reference>
<evidence type="ECO:0000313" key="1">
    <source>
        <dbReference type="EMBL" id="MBB2923103.1"/>
    </source>
</evidence>
<gene>
    <name evidence="1" type="ORF">FHR80_002028</name>
</gene>
<reference evidence="1 2" key="2">
    <citation type="submission" date="2020-08" db="EMBL/GenBank/DDBJ databases">
        <authorList>
            <person name="Partida-Martinez L."/>
            <person name="Huntemann M."/>
            <person name="Clum A."/>
            <person name="Wang J."/>
            <person name="Palaniappan K."/>
            <person name="Ritter S."/>
            <person name="Chen I.-M."/>
            <person name="Stamatis D."/>
            <person name="Reddy T."/>
            <person name="O'Malley R."/>
            <person name="Daum C."/>
            <person name="Shapiro N."/>
            <person name="Ivanova N."/>
            <person name="Kyrpides N."/>
            <person name="Woyke T."/>
        </authorList>
    </citation>
    <scope>NUCLEOTIDE SEQUENCE [LARGE SCALE GENOMIC DNA]</scope>
    <source>
        <strain evidence="1 2">RAS26</strain>
    </source>
</reference>
<dbReference type="Proteomes" id="UP000518206">
    <property type="component" value="Unassembled WGS sequence"/>
</dbReference>
<comment type="caution">
    <text evidence="1">The sequence shown here is derived from an EMBL/GenBank/DDBJ whole genome shotgun (WGS) entry which is preliminary data.</text>
</comment>
<accession>A0A7W4UGE7</accession>
<dbReference type="RefSeq" id="WP_183295998.1">
    <property type="nucleotide sequence ID" value="NZ_JACHVX010000003.1"/>
</dbReference>
<dbReference type="EMBL" id="JACHVX010000003">
    <property type="protein sequence ID" value="MBB2923103.1"/>
    <property type="molecule type" value="Genomic_DNA"/>
</dbReference>
<organism evidence="1 2">
    <name type="scientific">Cellulomonas cellasea</name>
    <dbReference type="NCBI Taxonomy" id="43670"/>
    <lineage>
        <taxon>Bacteria</taxon>
        <taxon>Bacillati</taxon>
        <taxon>Actinomycetota</taxon>
        <taxon>Actinomycetes</taxon>
        <taxon>Micrococcales</taxon>
        <taxon>Cellulomonadaceae</taxon>
        <taxon>Cellulomonas</taxon>
    </lineage>
</organism>